<dbReference type="HAMAP" id="MF_02065">
    <property type="entry name" value="MltG"/>
    <property type="match status" value="1"/>
</dbReference>
<keyword evidence="1 7" id="KW-1003">Cell membrane</keyword>
<comment type="catalytic activity">
    <reaction evidence="7">
        <text>a peptidoglycan chain = a peptidoglycan chain with N-acetyl-1,6-anhydromuramyl-[peptide] at the reducing end + a peptidoglycan chain with N-acetylglucosamine at the non-reducing end.</text>
        <dbReference type="EC" id="4.2.2.29"/>
    </reaction>
</comment>
<dbReference type="PANTHER" id="PTHR30518">
    <property type="entry name" value="ENDOLYTIC MUREIN TRANSGLYCOSYLASE"/>
    <property type="match status" value="1"/>
</dbReference>
<dbReference type="Gene3D" id="3.30.1490.480">
    <property type="entry name" value="Endolytic murein transglycosylase"/>
    <property type="match status" value="1"/>
</dbReference>
<dbReference type="GO" id="GO:0005886">
    <property type="term" value="C:plasma membrane"/>
    <property type="evidence" value="ECO:0007669"/>
    <property type="project" value="UniProtKB-UniRule"/>
</dbReference>
<gene>
    <name evidence="7" type="primary">mltG</name>
    <name evidence="9" type="ORF">BK663_28240</name>
</gene>
<dbReference type="EC" id="4.2.2.29" evidence="7"/>
<protein>
    <recommendedName>
        <fullName evidence="7">Endolytic murein transglycosylase</fullName>
        <ecNumber evidence="7">4.2.2.29</ecNumber>
    </recommendedName>
    <alternativeName>
        <fullName evidence="7">Peptidoglycan lytic transglycosylase</fullName>
    </alternativeName>
    <alternativeName>
        <fullName evidence="7">Peptidoglycan polymerization terminase</fullName>
    </alternativeName>
</protein>
<evidence type="ECO:0000256" key="3">
    <source>
        <dbReference type="ARBA" id="ARBA00022989"/>
    </source>
</evidence>
<dbReference type="RefSeq" id="WP_123723087.1">
    <property type="nucleotide sequence ID" value="NZ_MOBN01000049.1"/>
</dbReference>
<dbReference type="CDD" id="cd08010">
    <property type="entry name" value="MltG_like"/>
    <property type="match status" value="1"/>
</dbReference>
<evidence type="ECO:0000256" key="7">
    <source>
        <dbReference type="HAMAP-Rule" id="MF_02065"/>
    </source>
</evidence>
<feature type="site" description="Important for catalytic activity" evidence="7">
    <location>
        <position position="218"/>
    </location>
</feature>
<dbReference type="Proteomes" id="UP000284168">
    <property type="component" value="Unassembled WGS sequence"/>
</dbReference>
<dbReference type="PROSITE" id="PS51257">
    <property type="entry name" value="PROKAR_LIPOPROTEIN"/>
    <property type="match status" value="1"/>
</dbReference>
<dbReference type="EMBL" id="MOBN01000049">
    <property type="protein sequence ID" value="RON21523.1"/>
    <property type="molecule type" value="Genomic_DNA"/>
</dbReference>
<evidence type="ECO:0000313" key="9">
    <source>
        <dbReference type="EMBL" id="RON21523.1"/>
    </source>
</evidence>
<proteinExistence type="inferred from homology"/>
<sequence length="400" mass="44489">MRRKFLLLLETGLVLAGLLAGACAWKINSALEQPLSIAQEELLEVPKGTTPNRTFLRLEADGVIKDAFWLRVYWRFNLARQPLHSGEYRMVPGMTVNGLIDLWKRGEMVQYSLTLVEGWNFHQVRAALAKDEKLEQTLNGLSDSEVMDKLGHSGIFPEGRFFPDTYRFVRGMTDADLLKKAYDRLDEVLLKEWNQRAADVPYTEPYQALIMASLVEKETGVPQERRQIAGVFVRRMEMGMLLQTDPTVIYGLGDRYNGKLTRAHLKEPTPYNTYMIAGLPPTPIAMVGREAIHAALNPADGNSLYFVARGDGSHVFSDDLDAHNNAVREFQINRRADYRSSPAPTVTPSTEDSQAPIPAASPNTASEEMPPVAPQDSVQDPAQESAPAPEADAPAPQSPQ</sequence>
<feature type="region of interest" description="Disordered" evidence="8">
    <location>
        <begin position="333"/>
        <end position="400"/>
    </location>
</feature>
<dbReference type="GO" id="GO:0071555">
    <property type="term" value="P:cell wall organization"/>
    <property type="evidence" value="ECO:0007669"/>
    <property type="project" value="UniProtKB-KW"/>
</dbReference>
<dbReference type="Gene3D" id="3.30.160.60">
    <property type="entry name" value="Classic Zinc Finger"/>
    <property type="match status" value="1"/>
</dbReference>
<dbReference type="GO" id="GO:0008932">
    <property type="term" value="F:lytic endotransglycosylase activity"/>
    <property type="evidence" value="ECO:0007669"/>
    <property type="project" value="UniProtKB-UniRule"/>
</dbReference>
<dbReference type="GO" id="GO:0009252">
    <property type="term" value="P:peptidoglycan biosynthetic process"/>
    <property type="evidence" value="ECO:0007669"/>
    <property type="project" value="UniProtKB-UniRule"/>
</dbReference>
<keyword evidence="3 7" id="KW-1133">Transmembrane helix</keyword>
<evidence type="ECO:0000256" key="1">
    <source>
        <dbReference type="ARBA" id="ARBA00022475"/>
    </source>
</evidence>
<comment type="function">
    <text evidence="7">Functions as a peptidoglycan terminase that cleaves nascent peptidoglycan strands endolytically to terminate their elongation.</text>
</comment>
<keyword evidence="6 7" id="KW-0961">Cell wall biogenesis/degradation</keyword>
<evidence type="ECO:0000313" key="10">
    <source>
        <dbReference type="Proteomes" id="UP000284168"/>
    </source>
</evidence>
<evidence type="ECO:0000256" key="6">
    <source>
        <dbReference type="ARBA" id="ARBA00023316"/>
    </source>
</evidence>
<keyword evidence="7" id="KW-0997">Cell inner membrane</keyword>
<comment type="caution">
    <text evidence="9">The sequence shown here is derived from an EMBL/GenBank/DDBJ whole genome shotgun (WGS) entry which is preliminary data.</text>
</comment>
<evidence type="ECO:0000256" key="8">
    <source>
        <dbReference type="SAM" id="MobiDB-lite"/>
    </source>
</evidence>
<evidence type="ECO:0000256" key="4">
    <source>
        <dbReference type="ARBA" id="ARBA00023136"/>
    </source>
</evidence>
<keyword evidence="4 7" id="KW-0472">Membrane</keyword>
<dbReference type="PANTHER" id="PTHR30518:SF2">
    <property type="entry name" value="ENDOLYTIC MUREIN TRANSGLYCOSYLASE"/>
    <property type="match status" value="1"/>
</dbReference>
<evidence type="ECO:0000256" key="5">
    <source>
        <dbReference type="ARBA" id="ARBA00023239"/>
    </source>
</evidence>
<reference evidence="9 10" key="1">
    <citation type="submission" date="2016-10" db="EMBL/GenBank/DDBJ databases">
        <title>Comparative genome analysis of multiple Pseudomonas spp. focuses on biocontrol and plant growth promoting traits.</title>
        <authorList>
            <person name="Tao X.-Y."/>
            <person name="Taylor C.G."/>
        </authorList>
    </citation>
    <scope>NUCLEOTIDE SEQUENCE [LARGE SCALE GENOMIC DNA]</scope>
    <source>
        <strain evidence="9 10">48C10</strain>
    </source>
</reference>
<feature type="compositionally biased region" description="Polar residues" evidence="8">
    <location>
        <begin position="342"/>
        <end position="353"/>
    </location>
</feature>
<organism evidence="9 10">
    <name type="scientific">Pseudomonas lini</name>
    <dbReference type="NCBI Taxonomy" id="163011"/>
    <lineage>
        <taxon>Bacteria</taxon>
        <taxon>Pseudomonadati</taxon>
        <taxon>Pseudomonadota</taxon>
        <taxon>Gammaproteobacteria</taxon>
        <taxon>Pseudomonadales</taxon>
        <taxon>Pseudomonadaceae</taxon>
        <taxon>Pseudomonas</taxon>
    </lineage>
</organism>
<comment type="similarity">
    <text evidence="7">Belongs to the transglycosylase MltG family.</text>
</comment>
<keyword evidence="2 7" id="KW-0812">Transmembrane</keyword>
<dbReference type="InterPro" id="IPR003770">
    <property type="entry name" value="MLTG-like"/>
</dbReference>
<evidence type="ECO:0000256" key="2">
    <source>
        <dbReference type="ARBA" id="ARBA00022692"/>
    </source>
</evidence>
<dbReference type="Pfam" id="PF02618">
    <property type="entry name" value="YceG"/>
    <property type="match status" value="1"/>
</dbReference>
<accession>A0A423I7N6</accession>
<name>A0A423I7N6_9PSED</name>
<dbReference type="AlphaFoldDB" id="A0A423I7N6"/>
<keyword evidence="5 7" id="KW-0456">Lyase</keyword>
<dbReference type="NCBIfam" id="TIGR00247">
    <property type="entry name" value="endolytic transglycosylase MltG"/>
    <property type="match status" value="1"/>
</dbReference>
<feature type="compositionally biased region" description="Low complexity" evidence="8">
    <location>
        <begin position="379"/>
        <end position="400"/>
    </location>
</feature>